<gene>
    <name evidence="12" type="ORF">MSPICULIGERA_LOCUS18635</name>
</gene>
<feature type="non-terminal residue" evidence="12">
    <location>
        <position position="487"/>
    </location>
</feature>
<dbReference type="InterPro" id="IPR025660">
    <property type="entry name" value="Pept_his_AS"/>
</dbReference>
<evidence type="ECO:0000313" key="13">
    <source>
        <dbReference type="Proteomes" id="UP001177023"/>
    </source>
</evidence>
<dbReference type="PANTHER" id="PTHR12411">
    <property type="entry name" value="CYSTEINE PROTEASE FAMILY C1-RELATED"/>
    <property type="match status" value="1"/>
</dbReference>
<dbReference type="InterPro" id="IPR013128">
    <property type="entry name" value="Peptidase_C1A"/>
</dbReference>
<keyword evidence="7" id="KW-0175">Coiled coil</keyword>
<evidence type="ECO:0000256" key="4">
    <source>
        <dbReference type="ARBA" id="ARBA00022807"/>
    </source>
</evidence>
<accession>A0AA36D5Y9</accession>
<evidence type="ECO:0000259" key="11">
    <source>
        <dbReference type="SMART" id="SM00848"/>
    </source>
</evidence>
<dbReference type="EMBL" id="CATQJA010002659">
    <property type="protein sequence ID" value="CAJ0580437.1"/>
    <property type="molecule type" value="Genomic_DNA"/>
</dbReference>
<feature type="transmembrane region" description="Helical" evidence="8">
    <location>
        <begin position="384"/>
        <end position="405"/>
    </location>
</feature>
<keyword evidence="3" id="KW-0378">Hydrolase</keyword>
<keyword evidence="8" id="KW-0472">Membrane</keyword>
<dbReference type="Proteomes" id="UP001177023">
    <property type="component" value="Unassembled WGS sequence"/>
</dbReference>
<keyword evidence="6" id="KW-1015">Disulfide bond</keyword>
<keyword evidence="4" id="KW-0788">Thiol protease</keyword>
<evidence type="ECO:0000256" key="1">
    <source>
        <dbReference type="ARBA" id="ARBA00008455"/>
    </source>
</evidence>
<dbReference type="Pfam" id="PF08246">
    <property type="entry name" value="Inhibitor_I29"/>
    <property type="match status" value="1"/>
</dbReference>
<keyword evidence="2" id="KW-0645">Protease</keyword>
<comment type="similarity">
    <text evidence="1">Belongs to the peptidase C1 family.</text>
</comment>
<reference evidence="12" key="1">
    <citation type="submission" date="2023-06" db="EMBL/GenBank/DDBJ databases">
        <authorList>
            <person name="Delattre M."/>
        </authorList>
    </citation>
    <scope>NUCLEOTIDE SEQUENCE</scope>
    <source>
        <strain evidence="12">AF72</strain>
    </source>
</reference>
<evidence type="ECO:0000259" key="10">
    <source>
        <dbReference type="SMART" id="SM00645"/>
    </source>
</evidence>
<feature type="domain" description="Cathepsin propeptide inhibitor" evidence="11">
    <location>
        <begin position="39"/>
        <end position="97"/>
    </location>
</feature>
<keyword evidence="13" id="KW-1185">Reference proteome</keyword>
<dbReference type="Pfam" id="PF00112">
    <property type="entry name" value="Peptidase_C1"/>
    <property type="match status" value="1"/>
</dbReference>
<evidence type="ECO:0000256" key="3">
    <source>
        <dbReference type="ARBA" id="ARBA00022801"/>
    </source>
</evidence>
<feature type="chain" id="PRO_5041452479" evidence="9">
    <location>
        <begin position="19"/>
        <end position="487"/>
    </location>
</feature>
<keyword evidence="8" id="KW-0812">Transmembrane</keyword>
<organism evidence="12 13">
    <name type="scientific">Mesorhabditis spiculigera</name>
    <dbReference type="NCBI Taxonomy" id="96644"/>
    <lineage>
        <taxon>Eukaryota</taxon>
        <taxon>Metazoa</taxon>
        <taxon>Ecdysozoa</taxon>
        <taxon>Nematoda</taxon>
        <taxon>Chromadorea</taxon>
        <taxon>Rhabditida</taxon>
        <taxon>Rhabditina</taxon>
        <taxon>Rhabditomorpha</taxon>
        <taxon>Rhabditoidea</taxon>
        <taxon>Rhabditidae</taxon>
        <taxon>Mesorhabditinae</taxon>
        <taxon>Mesorhabditis</taxon>
    </lineage>
</organism>
<feature type="signal peptide" evidence="9">
    <location>
        <begin position="1"/>
        <end position="18"/>
    </location>
</feature>
<name>A0AA36D5Y9_9BILA</name>
<feature type="transmembrane region" description="Helical" evidence="8">
    <location>
        <begin position="305"/>
        <end position="324"/>
    </location>
</feature>
<feature type="coiled-coil region" evidence="7">
    <location>
        <begin position="53"/>
        <end position="80"/>
    </location>
</feature>
<feature type="transmembrane region" description="Helical" evidence="8">
    <location>
        <begin position="344"/>
        <end position="364"/>
    </location>
</feature>
<protein>
    <submittedName>
        <fullName evidence="12">Uncharacterized protein</fullName>
    </submittedName>
</protein>
<dbReference type="PROSITE" id="PS00139">
    <property type="entry name" value="THIOL_PROTEASE_CYS"/>
    <property type="match status" value="1"/>
</dbReference>
<feature type="domain" description="Peptidase C1A papain C-terminal" evidence="10">
    <location>
        <begin position="134"/>
        <end position="317"/>
    </location>
</feature>
<feature type="transmembrane region" description="Helical" evidence="8">
    <location>
        <begin position="450"/>
        <end position="473"/>
    </location>
</feature>
<dbReference type="CDD" id="cd02248">
    <property type="entry name" value="Peptidase_C1A"/>
    <property type="match status" value="1"/>
</dbReference>
<dbReference type="InterPro" id="IPR013201">
    <property type="entry name" value="Prot_inhib_I29"/>
</dbReference>
<evidence type="ECO:0000256" key="8">
    <source>
        <dbReference type="SAM" id="Phobius"/>
    </source>
</evidence>
<dbReference type="GO" id="GO:0008234">
    <property type="term" value="F:cysteine-type peptidase activity"/>
    <property type="evidence" value="ECO:0007669"/>
    <property type="project" value="UniProtKB-KW"/>
</dbReference>
<dbReference type="SMART" id="SM00645">
    <property type="entry name" value="Pept_C1"/>
    <property type="match status" value="1"/>
</dbReference>
<dbReference type="SUPFAM" id="SSF54001">
    <property type="entry name" value="Cysteine proteinases"/>
    <property type="match status" value="1"/>
</dbReference>
<dbReference type="GO" id="GO:0006508">
    <property type="term" value="P:proteolysis"/>
    <property type="evidence" value="ECO:0007669"/>
    <property type="project" value="UniProtKB-KW"/>
</dbReference>
<evidence type="ECO:0000256" key="9">
    <source>
        <dbReference type="SAM" id="SignalP"/>
    </source>
</evidence>
<keyword evidence="8" id="KW-1133">Transmembrane helix</keyword>
<evidence type="ECO:0000256" key="6">
    <source>
        <dbReference type="ARBA" id="ARBA00023157"/>
    </source>
</evidence>
<dbReference type="SMART" id="SM00848">
    <property type="entry name" value="Inhibitor_I29"/>
    <property type="match status" value="1"/>
</dbReference>
<dbReference type="InterPro" id="IPR038765">
    <property type="entry name" value="Papain-like_cys_pep_sf"/>
</dbReference>
<dbReference type="PROSITE" id="PS00639">
    <property type="entry name" value="THIOL_PROTEASE_HIS"/>
    <property type="match status" value="1"/>
</dbReference>
<keyword evidence="9" id="KW-0732">Signal</keyword>
<evidence type="ECO:0000313" key="12">
    <source>
        <dbReference type="EMBL" id="CAJ0580437.1"/>
    </source>
</evidence>
<proteinExistence type="inferred from homology"/>
<dbReference type="InterPro" id="IPR039417">
    <property type="entry name" value="Peptidase_C1A_papain-like"/>
</dbReference>
<dbReference type="InterPro" id="IPR000169">
    <property type="entry name" value="Pept_cys_AS"/>
</dbReference>
<sequence length="487" mass="55337">MMSTALVLFLILVPLHYCVQLADMPDILKDEKPEETKKFQKFAKNHHKKYDTGNEVKKRFQIWKENMEEIERENEHAKSHGYTIGETKFTDLSAEEKAQAGGLCLYVMGAEVADATTDGTSMAPPPELDIAAYPGESKDWRNTPYMPPVRDQGRCGSCYAFSAINAIEVQWNSLGHEDNFSEQQIVDCSTANLGCGGGWPERVFNYSSVTGNTARDSYPYTGVVGACYNTSKTKTVATWYQLKTVPQMENYVYNYGPLAFSIYVPSSIYQYTGGVFYPPQSTCSKTNNIGGHAMVIVGYDKRKKMYYLFQFFALAVFMCLYICAHARSVYKILKKGKERTLKPIILWVRCTVLLLICISLLVSYPQMEDLNNWELGIMKQPQRVNWFLVAGSLLGTLIVAIAAFFMDRSGPWLCGPVPKPSWYNTYDEDYNVIERTPRYYYYTPPGVMQCYTVLASGYLLWGAILTQLVVLWLHCYRLEDPLIGSYP</sequence>
<evidence type="ECO:0000256" key="5">
    <source>
        <dbReference type="ARBA" id="ARBA00023145"/>
    </source>
</evidence>
<evidence type="ECO:0000256" key="7">
    <source>
        <dbReference type="SAM" id="Coils"/>
    </source>
</evidence>
<keyword evidence="5" id="KW-0865">Zymogen</keyword>
<comment type="caution">
    <text evidence="12">The sequence shown here is derived from an EMBL/GenBank/DDBJ whole genome shotgun (WGS) entry which is preliminary data.</text>
</comment>
<evidence type="ECO:0000256" key="2">
    <source>
        <dbReference type="ARBA" id="ARBA00022670"/>
    </source>
</evidence>
<dbReference type="AlphaFoldDB" id="A0AA36D5Y9"/>
<dbReference type="InterPro" id="IPR000668">
    <property type="entry name" value="Peptidase_C1A_C"/>
</dbReference>
<dbReference type="Gene3D" id="3.90.70.10">
    <property type="entry name" value="Cysteine proteinases"/>
    <property type="match status" value="1"/>
</dbReference>